<proteinExistence type="predicted"/>
<accession>A0A6L2PFC2</accession>
<comment type="caution">
    <text evidence="1">The sequence shown here is derived from an EMBL/GenBank/DDBJ whole genome shotgun (WGS) entry which is preliminary data.</text>
</comment>
<sequence length="140" mass="15415">MADLKRDLDDYLSRNDKSQLKLTMPAILSKPDVGRWFTKSASSDDTSTGLLSETQKDCCPSLVTGLSIASLFTNRMFCYDSTTAVLSSISESCSEDNRILSLHRDGASVFCFGSHVYACTVTKSKKICSSVYNGKFIHNM</sequence>
<dbReference type="AlphaFoldDB" id="A0A6L2PFC2"/>
<evidence type="ECO:0000313" key="1">
    <source>
        <dbReference type="EMBL" id="GFG28817.1"/>
    </source>
</evidence>
<dbReference type="OrthoDB" id="660759at2759"/>
<keyword evidence="2" id="KW-1185">Reference proteome</keyword>
<dbReference type="EMBL" id="BLKM01000081">
    <property type="protein sequence ID" value="GFG28817.1"/>
    <property type="molecule type" value="Genomic_DNA"/>
</dbReference>
<protein>
    <submittedName>
        <fullName evidence="1">Uncharacterized protein</fullName>
    </submittedName>
</protein>
<name>A0A6L2PFC2_COPFO</name>
<evidence type="ECO:0000313" key="2">
    <source>
        <dbReference type="Proteomes" id="UP000502823"/>
    </source>
</evidence>
<reference evidence="2" key="1">
    <citation type="submission" date="2020-01" db="EMBL/GenBank/DDBJ databases">
        <title>Draft genome sequence of the Termite Coptotermes fromosanus.</title>
        <authorList>
            <person name="Itakura S."/>
            <person name="Yosikawa Y."/>
            <person name="Umezawa K."/>
        </authorList>
    </citation>
    <scope>NUCLEOTIDE SEQUENCE [LARGE SCALE GENOMIC DNA]</scope>
</reference>
<dbReference type="InParanoid" id="A0A6L2PFC2"/>
<dbReference type="Proteomes" id="UP000502823">
    <property type="component" value="Unassembled WGS sequence"/>
</dbReference>
<gene>
    <name evidence="1" type="ORF">Cfor_02006</name>
</gene>
<organism evidence="1 2">
    <name type="scientific">Coptotermes formosanus</name>
    <name type="common">Formosan subterranean termite</name>
    <dbReference type="NCBI Taxonomy" id="36987"/>
    <lineage>
        <taxon>Eukaryota</taxon>
        <taxon>Metazoa</taxon>
        <taxon>Ecdysozoa</taxon>
        <taxon>Arthropoda</taxon>
        <taxon>Hexapoda</taxon>
        <taxon>Insecta</taxon>
        <taxon>Pterygota</taxon>
        <taxon>Neoptera</taxon>
        <taxon>Polyneoptera</taxon>
        <taxon>Dictyoptera</taxon>
        <taxon>Blattodea</taxon>
        <taxon>Blattoidea</taxon>
        <taxon>Termitoidae</taxon>
        <taxon>Rhinotermitidae</taxon>
        <taxon>Coptotermes</taxon>
    </lineage>
</organism>